<evidence type="ECO:0000313" key="2">
    <source>
        <dbReference type="RefSeq" id="XP_010446898.1"/>
    </source>
</evidence>
<accession>A0ABM0UVC9</accession>
<dbReference type="PANTHER" id="PTHR33070:SF120">
    <property type="entry name" value="EXPRESSED PROTEIN"/>
    <property type="match status" value="1"/>
</dbReference>
<dbReference type="RefSeq" id="XP_010446898.1">
    <property type="nucleotide sequence ID" value="XM_010448596.1"/>
</dbReference>
<gene>
    <name evidence="2" type="primary">LOC104729637</name>
</gene>
<proteinExistence type="predicted"/>
<reference evidence="2" key="2">
    <citation type="submission" date="2025-08" db="UniProtKB">
        <authorList>
            <consortium name="RefSeq"/>
        </authorList>
    </citation>
    <scope>IDENTIFICATION</scope>
    <source>
        <tissue evidence="2">Leaf</tissue>
    </source>
</reference>
<organism evidence="1 2">
    <name type="scientific">Camelina sativa</name>
    <name type="common">False flax</name>
    <name type="synonym">Myagrum sativum</name>
    <dbReference type="NCBI Taxonomy" id="90675"/>
    <lineage>
        <taxon>Eukaryota</taxon>
        <taxon>Viridiplantae</taxon>
        <taxon>Streptophyta</taxon>
        <taxon>Embryophyta</taxon>
        <taxon>Tracheophyta</taxon>
        <taxon>Spermatophyta</taxon>
        <taxon>Magnoliopsida</taxon>
        <taxon>eudicotyledons</taxon>
        <taxon>Gunneridae</taxon>
        <taxon>Pentapetalae</taxon>
        <taxon>rosids</taxon>
        <taxon>malvids</taxon>
        <taxon>Brassicales</taxon>
        <taxon>Brassicaceae</taxon>
        <taxon>Camelineae</taxon>
        <taxon>Camelina</taxon>
    </lineage>
</organism>
<dbReference type="PANTHER" id="PTHR33070">
    <property type="entry name" value="OS06G0725500 PROTEIN"/>
    <property type="match status" value="1"/>
</dbReference>
<reference evidence="1" key="1">
    <citation type="journal article" date="2014" name="Nat. Commun.">
        <title>The emerging biofuel crop Camelina sativa retains a highly undifferentiated hexaploid genome structure.</title>
        <authorList>
            <person name="Kagale S."/>
            <person name="Koh C."/>
            <person name="Nixon J."/>
            <person name="Bollina V."/>
            <person name="Clarke W.E."/>
            <person name="Tuteja R."/>
            <person name="Spillane C."/>
            <person name="Robinson S.J."/>
            <person name="Links M.G."/>
            <person name="Clarke C."/>
            <person name="Higgins E.E."/>
            <person name="Huebert T."/>
            <person name="Sharpe A.G."/>
            <person name="Parkin I.A."/>
        </authorList>
    </citation>
    <scope>NUCLEOTIDE SEQUENCE [LARGE SCALE GENOMIC DNA]</scope>
    <source>
        <strain evidence="1">cv. DH55</strain>
    </source>
</reference>
<protein>
    <submittedName>
        <fullName evidence="2">Uncharacterized protein LOC104729637</fullName>
    </submittedName>
</protein>
<name>A0ABM0UVC9_CAMSA</name>
<evidence type="ECO:0000313" key="1">
    <source>
        <dbReference type="Proteomes" id="UP000694864"/>
    </source>
</evidence>
<sequence>MAESSSSAATTHLPARSISLPTRLIHSKAQRVEEEVKKIQALNSSSSASSRIQLGLAKLVELYDFVNEQVICSPQGQKALRLGRNAKLVEDALDESILLLDVSDFTRDLIETFMEQIQVLQSALRRRGGDLSSVQSEIRAYISFQKTFKNAAARQLKSLARTQTKKKPSVIKQSGDLDQHSSMISNILSQSNASTISIFKSLLQFLTNSPVEKQRKNGETGCVENSMIRSFYGRIIRRKIGKVIDAQTMLGRLAMLSFSLEAIKDELSYLSRRLIQNRASLLNIVTP</sequence>
<dbReference type="GeneID" id="104729637"/>
<keyword evidence="1" id="KW-1185">Reference proteome</keyword>
<dbReference type="Pfam" id="PF03087">
    <property type="entry name" value="BPS1"/>
    <property type="match status" value="1"/>
</dbReference>
<dbReference type="Proteomes" id="UP000694864">
    <property type="component" value="Chromosome 12"/>
</dbReference>
<dbReference type="InterPro" id="IPR004320">
    <property type="entry name" value="BPS1_pln"/>
</dbReference>